<proteinExistence type="predicted"/>
<keyword evidence="2" id="KW-1185">Reference proteome</keyword>
<evidence type="ECO:0000313" key="1">
    <source>
        <dbReference type="EMBL" id="GFR77228.1"/>
    </source>
</evidence>
<accession>A0AAV4FUR3</accession>
<dbReference type="EMBL" id="BMAT01008063">
    <property type="protein sequence ID" value="GFR77228.1"/>
    <property type="molecule type" value="Genomic_DNA"/>
</dbReference>
<name>A0AAV4FUR3_9GAST</name>
<dbReference type="AlphaFoldDB" id="A0AAV4FUR3"/>
<evidence type="ECO:0000313" key="2">
    <source>
        <dbReference type="Proteomes" id="UP000762676"/>
    </source>
</evidence>
<organism evidence="1 2">
    <name type="scientific">Elysia marginata</name>
    <dbReference type="NCBI Taxonomy" id="1093978"/>
    <lineage>
        <taxon>Eukaryota</taxon>
        <taxon>Metazoa</taxon>
        <taxon>Spiralia</taxon>
        <taxon>Lophotrochozoa</taxon>
        <taxon>Mollusca</taxon>
        <taxon>Gastropoda</taxon>
        <taxon>Heterobranchia</taxon>
        <taxon>Euthyneura</taxon>
        <taxon>Panpulmonata</taxon>
        <taxon>Sacoglossa</taxon>
        <taxon>Placobranchoidea</taxon>
        <taxon>Plakobranchidae</taxon>
        <taxon>Elysia</taxon>
    </lineage>
</organism>
<comment type="caution">
    <text evidence="1">The sequence shown here is derived from an EMBL/GenBank/DDBJ whole genome shotgun (WGS) entry which is preliminary data.</text>
</comment>
<protein>
    <submittedName>
        <fullName evidence="1">Uncharacterized protein</fullName>
    </submittedName>
</protein>
<reference evidence="1 2" key="1">
    <citation type="journal article" date="2021" name="Elife">
        <title>Chloroplast acquisition without the gene transfer in kleptoplastic sea slugs, Plakobranchus ocellatus.</title>
        <authorList>
            <person name="Maeda T."/>
            <person name="Takahashi S."/>
            <person name="Yoshida T."/>
            <person name="Shimamura S."/>
            <person name="Takaki Y."/>
            <person name="Nagai Y."/>
            <person name="Toyoda A."/>
            <person name="Suzuki Y."/>
            <person name="Arimoto A."/>
            <person name="Ishii H."/>
            <person name="Satoh N."/>
            <person name="Nishiyama T."/>
            <person name="Hasebe M."/>
            <person name="Maruyama T."/>
            <person name="Minagawa J."/>
            <person name="Obokata J."/>
            <person name="Shigenobu S."/>
        </authorList>
    </citation>
    <scope>NUCLEOTIDE SEQUENCE [LARGE SCALE GENOMIC DNA]</scope>
</reference>
<dbReference type="Proteomes" id="UP000762676">
    <property type="component" value="Unassembled WGS sequence"/>
</dbReference>
<sequence>MFDGVGSDMFSWFSQSRILISHWTTLASDNDLEPLALWGFCNTLSCRRFLIHQTFGSCRYEYFYTFTVDRDYDSCNKGTLNWEIQDLSSYPVFFYGPGSGPGALGIDRGKPGAFVRAVVIMHVVYNGLVVDTPVRFWEARATSSSPVFLRINRGSYDLAQQADAMFIWVKFGSS</sequence>
<gene>
    <name evidence="1" type="ORF">ElyMa_003963400</name>
</gene>